<protein>
    <submittedName>
        <fullName evidence="1">Uncharacterized protein</fullName>
    </submittedName>
</protein>
<proteinExistence type="predicted"/>
<dbReference type="InterPro" id="IPR022127">
    <property type="entry name" value="STIMATE/YPL162C"/>
</dbReference>
<dbReference type="Pfam" id="PF12400">
    <property type="entry name" value="STIMATE"/>
    <property type="match status" value="1"/>
</dbReference>
<evidence type="ECO:0000313" key="2">
    <source>
        <dbReference type="Proteomes" id="UP001165082"/>
    </source>
</evidence>
<gene>
    <name evidence="1" type="ORF">TrRE_jg9565</name>
</gene>
<accession>A0A9W7L2A9</accession>
<evidence type="ECO:0000313" key="1">
    <source>
        <dbReference type="EMBL" id="GMI21632.1"/>
    </source>
</evidence>
<keyword evidence="2" id="KW-1185">Reference proteome</keyword>
<name>A0A9W7L2A9_9STRA</name>
<organism evidence="1 2">
    <name type="scientific">Triparma retinervis</name>
    <dbReference type="NCBI Taxonomy" id="2557542"/>
    <lineage>
        <taxon>Eukaryota</taxon>
        <taxon>Sar</taxon>
        <taxon>Stramenopiles</taxon>
        <taxon>Ochrophyta</taxon>
        <taxon>Bolidophyceae</taxon>
        <taxon>Parmales</taxon>
        <taxon>Triparmaceae</taxon>
        <taxon>Triparma</taxon>
    </lineage>
</organism>
<comment type="caution">
    <text evidence="1">The sequence shown here is derived from an EMBL/GenBank/DDBJ whole genome shotgun (WGS) entry which is preliminary data.</text>
</comment>
<dbReference type="AlphaFoldDB" id="A0A9W7L2A9"/>
<dbReference type="EMBL" id="BRXZ01006900">
    <property type="protein sequence ID" value="GMI21632.1"/>
    <property type="molecule type" value="Genomic_DNA"/>
</dbReference>
<feature type="non-terminal residue" evidence="1">
    <location>
        <position position="1"/>
    </location>
</feature>
<dbReference type="Proteomes" id="UP001165082">
    <property type="component" value="Unassembled WGS sequence"/>
</dbReference>
<dbReference type="OrthoDB" id="199492at2759"/>
<sequence>LIVVMLVGPVVMNAGQFWLNDNMLKSKKKRGYVEVGEARMEEGSVLVT</sequence>
<reference evidence="1" key="1">
    <citation type="submission" date="2022-07" db="EMBL/GenBank/DDBJ databases">
        <title>Genome analysis of Parmales, a sister group of diatoms, reveals the evolutionary specialization of diatoms from phago-mixotrophs to photoautotrophs.</title>
        <authorList>
            <person name="Ban H."/>
            <person name="Sato S."/>
            <person name="Yoshikawa S."/>
            <person name="Kazumasa Y."/>
            <person name="Nakamura Y."/>
            <person name="Ichinomiya M."/>
            <person name="Saitoh K."/>
            <person name="Sato N."/>
            <person name="Blanc-Mathieu R."/>
            <person name="Endo H."/>
            <person name="Kuwata A."/>
            <person name="Ogata H."/>
        </authorList>
    </citation>
    <scope>NUCLEOTIDE SEQUENCE</scope>
</reference>